<protein>
    <submittedName>
        <fullName evidence="2">Uncharacterized protein (DUF305 family)</fullName>
    </submittedName>
</protein>
<dbReference type="Pfam" id="PF03713">
    <property type="entry name" value="DUF305"/>
    <property type="match status" value="1"/>
</dbReference>
<accession>A0A852T2J5</accession>
<dbReference type="InterPro" id="IPR012347">
    <property type="entry name" value="Ferritin-like"/>
</dbReference>
<organism evidence="2 3">
    <name type="scientific">Leifsonia soli</name>
    <dbReference type="NCBI Taxonomy" id="582665"/>
    <lineage>
        <taxon>Bacteria</taxon>
        <taxon>Bacillati</taxon>
        <taxon>Actinomycetota</taxon>
        <taxon>Actinomycetes</taxon>
        <taxon>Micrococcales</taxon>
        <taxon>Microbacteriaceae</taxon>
        <taxon>Leifsonia</taxon>
    </lineage>
</organism>
<dbReference type="PANTHER" id="PTHR36933">
    <property type="entry name" value="SLL0788 PROTEIN"/>
    <property type="match status" value="1"/>
</dbReference>
<comment type="caution">
    <text evidence="2">The sequence shown here is derived from an EMBL/GenBank/DDBJ whole genome shotgun (WGS) entry which is preliminary data.</text>
</comment>
<name>A0A852T2J5_9MICO</name>
<dbReference type="AlphaFoldDB" id="A0A852T2J5"/>
<dbReference type="EMBL" id="JACCBJ010000001">
    <property type="protein sequence ID" value="NYD75866.1"/>
    <property type="molecule type" value="Genomic_DNA"/>
</dbReference>
<evidence type="ECO:0000313" key="3">
    <source>
        <dbReference type="Proteomes" id="UP000589620"/>
    </source>
</evidence>
<proteinExistence type="predicted"/>
<evidence type="ECO:0000259" key="1">
    <source>
        <dbReference type="Pfam" id="PF03713"/>
    </source>
</evidence>
<dbReference type="Proteomes" id="UP000589620">
    <property type="component" value="Unassembled WGS sequence"/>
</dbReference>
<dbReference type="RefSeq" id="WP_343037314.1">
    <property type="nucleotide sequence ID" value="NZ_BAAAPX010000001.1"/>
</dbReference>
<sequence length="228" mass="23857">MLPQRSGPGRWRRFRVRGSPAITPTRTKEKLMNTKLIAAACGAFLTVAVLAGCSTPSGGARQVPGAENGGGSSSATSSTHNAADVAFAMNMVVHHQQAIEMSDMLLAKQGVDPRVAELASKIKDAQGPEIDTMNSWLSGWGQSSDMSGMHHGDGMMSQADMTALQNATGAEAGSLFLTQMVEHHEGAIDMAKAEVQNGRNPDAVALAHRIVTDQTAEIATMQSMLAGG</sequence>
<keyword evidence="3" id="KW-1185">Reference proteome</keyword>
<dbReference type="PANTHER" id="PTHR36933:SF1">
    <property type="entry name" value="SLL0788 PROTEIN"/>
    <property type="match status" value="1"/>
</dbReference>
<reference evidence="2 3" key="1">
    <citation type="submission" date="2020-07" db="EMBL/GenBank/DDBJ databases">
        <title>Sequencing the genomes of 1000 actinobacteria strains.</title>
        <authorList>
            <person name="Klenk H.-P."/>
        </authorList>
    </citation>
    <scope>NUCLEOTIDE SEQUENCE [LARGE SCALE GENOMIC DNA]</scope>
    <source>
        <strain evidence="2 3">DSM 23871</strain>
    </source>
</reference>
<dbReference type="Gene3D" id="1.20.1260.10">
    <property type="match status" value="1"/>
</dbReference>
<evidence type="ECO:0000313" key="2">
    <source>
        <dbReference type="EMBL" id="NYD75866.1"/>
    </source>
</evidence>
<feature type="domain" description="DUF305" evidence="1">
    <location>
        <begin position="84"/>
        <end position="225"/>
    </location>
</feature>
<dbReference type="InterPro" id="IPR005183">
    <property type="entry name" value="DUF305_CopM-like"/>
</dbReference>
<gene>
    <name evidence="2" type="ORF">BJ963_003385</name>
</gene>